<dbReference type="GO" id="GO:0016020">
    <property type="term" value="C:membrane"/>
    <property type="evidence" value="ECO:0007669"/>
    <property type="project" value="InterPro"/>
</dbReference>
<dbReference type="RefSeq" id="WP_104968302.1">
    <property type="nucleotide sequence ID" value="NZ_CP025536.1"/>
</dbReference>
<dbReference type="EMBL" id="CP025536">
    <property type="protein sequence ID" value="AUW96981.1"/>
    <property type="molecule type" value="Genomic_DNA"/>
</dbReference>
<evidence type="ECO:0000313" key="2">
    <source>
        <dbReference type="EMBL" id="AUW96981.1"/>
    </source>
</evidence>
<sequence>MSARRLTISALFMAITIILSASFLSIPVPGGHFYFNGIIIFLVGLLFPPVEAMIVAGIGSFLGDFFFYPAPMFVTLVTHSLQVLAISALVGTKMKKASKARVWTAMSVGALIDIIGYGLGRAFVYANPQYAILKLPFDLLAVILSMIVVYFVYEKTSIFKDFQAYWNR</sequence>
<evidence type="ECO:0000313" key="3">
    <source>
        <dbReference type="Proteomes" id="UP000238956"/>
    </source>
</evidence>
<accession>A0A2L0D5X3</accession>
<evidence type="ECO:0000256" key="1">
    <source>
        <dbReference type="SAM" id="Phobius"/>
    </source>
</evidence>
<dbReference type="KEGG" id="splr:C0J00_07550"/>
<keyword evidence="1" id="KW-1133">Transmembrane helix</keyword>
<feature type="transmembrane region" description="Helical" evidence="1">
    <location>
        <begin position="65"/>
        <end position="90"/>
    </location>
</feature>
<protein>
    <submittedName>
        <fullName evidence="2">ECF transporter S component</fullName>
    </submittedName>
</protein>
<feature type="transmembrane region" description="Helical" evidence="1">
    <location>
        <begin position="6"/>
        <end position="26"/>
    </location>
</feature>
<feature type="transmembrane region" description="Helical" evidence="1">
    <location>
        <begin position="102"/>
        <end position="124"/>
    </location>
</feature>
<keyword evidence="1" id="KW-0472">Membrane</keyword>
<reference evidence="2 3" key="2">
    <citation type="submission" date="2018-02" db="EMBL/GenBank/DDBJ databases">
        <title>Whole genome sequencing analysis of Streptococcus pluranimalium isolated from cattle infected mastitis in China.</title>
        <authorList>
            <person name="Zhang J.-R."/>
            <person name="Hu G.-Z."/>
        </authorList>
    </citation>
    <scope>NUCLEOTIDE SEQUENCE [LARGE SCALE GENOMIC DNA]</scope>
    <source>
        <strain evidence="2 3">TH11417</strain>
    </source>
</reference>
<keyword evidence="1" id="KW-0812">Transmembrane</keyword>
<organism evidence="2 3">
    <name type="scientific">Streptococcus pluranimalium</name>
    <dbReference type="NCBI Taxonomy" id="82348"/>
    <lineage>
        <taxon>Bacteria</taxon>
        <taxon>Bacillati</taxon>
        <taxon>Bacillota</taxon>
        <taxon>Bacilli</taxon>
        <taxon>Lactobacillales</taxon>
        <taxon>Streptococcaceae</taxon>
        <taxon>Streptococcus</taxon>
    </lineage>
</organism>
<dbReference type="AlphaFoldDB" id="A0A2L0D5X3"/>
<dbReference type="GeneID" id="98393762"/>
<dbReference type="Gene3D" id="1.10.1760.20">
    <property type="match status" value="1"/>
</dbReference>
<keyword evidence="3" id="KW-1185">Reference proteome</keyword>
<feature type="transmembrane region" description="Helical" evidence="1">
    <location>
        <begin position="130"/>
        <end position="153"/>
    </location>
</feature>
<gene>
    <name evidence="2" type="ORF">C0J00_07550</name>
</gene>
<dbReference type="InterPro" id="IPR009825">
    <property type="entry name" value="ECF_substrate-spec-like"/>
</dbReference>
<proteinExistence type="predicted"/>
<name>A0A2L0D5X3_9STRE</name>
<dbReference type="Pfam" id="PF07155">
    <property type="entry name" value="ECF-ribofla_trS"/>
    <property type="match status" value="1"/>
</dbReference>
<dbReference type="OrthoDB" id="2220129at2"/>
<feature type="transmembrane region" description="Helical" evidence="1">
    <location>
        <begin position="33"/>
        <end position="59"/>
    </location>
</feature>
<reference evidence="2 3" key="1">
    <citation type="submission" date="2017-12" db="EMBL/GenBank/DDBJ databases">
        <authorList>
            <person name="Hurst M.R.H."/>
        </authorList>
    </citation>
    <scope>NUCLEOTIDE SEQUENCE [LARGE SCALE GENOMIC DNA]</scope>
    <source>
        <strain evidence="2 3">TH11417</strain>
    </source>
</reference>
<dbReference type="Proteomes" id="UP000238956">
    <property type="component" value="Chromosome"/>
</dbReference>